<reference evidence="2 3" key="1">
    <citation type="submission" date="2020-07" db="EMBL/GenBank/DDBJ databases">
        <title>Draft genome sequence of violacein-producing bacteria and related species.</title>
        <authorList>
            <person name="Wilson H.S."/>
            <person name="De Leon M.E."/>
        </authorList>
    </citation>
    <scope>NUCLEOTIDE SEQUENCE [LARGE SCALE GENOMIC DNA]</scope>
    <source>
        <strain evidence="2 3">HSC-21Su07</strain>
    </source>
</reference>
<dbReference type="RefSeq" id="WP_181837349.1">
    <property type="nucleotide sequence ID" value="NZ_JACERN010000042.1"/>
</dbReference>
<organism evidence="2 3">
    <name type="scientific">Aquitalea aquatica</name>
    <dbReference type="NCBI Taxonomy" id="3044273"/>
    <lineage>
        <taxon>Bacteria</taxon>
        <taxon>Pseudomonadati</taxon>
        <taxon>Pseudomonadota</taxon>
        <taxon>Betaproteobacteria</taxon>
        <taxon>Neisseriales</taxon>
        <taxon>Chromobacteriaceae</taxon>
        <taxon>Aquitalea</taxon>
    </lineage>
</organism>
<dbReference type="AlphaFoldDB" id="A0A838YD74"/>
<dbReference type="EMBL" id="JACERN010000042">
    <property type="protein sequence ID" value="MBA4710469.1"/>
    <property type="molecule type" value="Genomic_DNA"/>
</dbReference>
<accession>A0A838YD74</accession>
<feature type="transmembrane region" description="Helical" evidence="1">
    <location>
        <begin position="126"/>
        <end position="149"/>
    </location>
</feature>
<protein>
    <submittedName>
        <fullName evidence="2">Uncharacterized protein</fullName>
    </submittedName>
</protein>
<dbReference type="Proteomes" id="UP000545606">
    <property type="component" value="Unassembled WGS sequence"/>
</dbReference>
<keyword evidence="1" id="KW-0472">Membrane</keyword>
<dbReference type="Gene3D" id="1.10.260.40">
    <property type="entry name" value="lambda repressor-like DNA-binding domains"/>
    <property type="match status" value="1"/>
</dbReference>
<dbReference type="GO" id="GO:0003677">
    <property type="term" value="F:DNA binding"/>
    <property type="evidence" value="ECO:0007669"/>
    <property type="project" value="InterPro"/>
</dbReference>
<dbReference type="InterPro" id="IPR010982">
    <property type="entry name" value="Lambda_DNA-bd_dom_sf"/>
</dbReference>
<keyword evidence="1" id="KW-1133">Transmembrane helix</keyword>
<gene>
    <name evidence="2" type="ORF">H2Z84_19015</name>
</gene>
<feature type="transmembrane region" description="Helical" evidence="1">
    <location>
        <begin position="95"/>
        <end position="114"/>
    </location>
</feature>
<proteinExistence type="predicted"/>
<evidence type="ECO:0000313" key="2">
    <source>
        <dbReference type="EMBL" id="MBA4710469.1"/>
    </source>
</evidence>
<keyword evidence="3" id="KW-1185">Reference proteome</keyword>
<evidence type="ECO:0000256" key="1">
    <source>
        <dbReference type="SAM" id="Phobius"/>
    </source>
</evidence>
<name>A0A838YD74_9NEIS</name>
<evidence type="ECO:0000313" key="3">
    <source>
        <dbReference type="Proteomes" id="UP000545606"/>
    </source>
</evidence>
<comment type="caution">
    <text evidence="2">The sequence shown here is derived from an EMBL/GenBank/DDBJ whole genome shotgun (WGS) entry which is preliminary data.</text>
</comment>
<keyword evidence="1" id="KW-0812">Transmembrane</keyword>
<sequence length="156" mass="17305">MKKSIDYLKEAKEKLGVESDYALAKALKTNQQNISRYMAGGSVMDDYHCLVVAKALGIDPMRIIAAAQEEREKSEEKREVWRDFRQAREKQGGQALVPVMAILGSLMLITMTALPSVSSAGALANDYILCQICCYCGSWLVARGSWLVARGSWLVR</sequence>